<dbReference type="EMBL" id="JACCBA010000001">
    <property type="protein sequence ID" value="NYD44491.1"/>
    <property type="molecule type" value="Genomic_DNA"/>
</dbReference>
<evidence type="ECO:0000256" key="1">
    <source>
        <dbReference type="SAM" id="MobiDB-lite"/>
    </source>
</evidence>
<gene>
    <name evidence="2" type="ORF">BJY14_000474</name>
</gene>
<dbReference type="GO" id="GO:0043448">
    <property type="term" value="P:alkane catabolic process"/>
    <property type="evidence" value="ECO:0007669"/>
    <property type="project" value="TreeGrafter"/>
</dbReference>
<keyword evidence="2" id="KW-0449">Lipoprotein</keyword>
<sequence>MIKTAGVGSLGQILVDGAGRTVYNFQKDTGGKSSCYGACAAVWPPVPAGAKPQAGSGANASLLGTSKRTDGTTQVTYAGHPLYYYAPDGTTSGSAKGEGLNQFGAVWYVMSPSGSAVRKSGGGGY</sequence>
<comment type="caution">
    <text evidence="2">The sequence shown here is derived from an EMBL/GenBank/DDBJ whole genome shotgun (WGS) entry which is preliminary data.</text>
</comment>
<feature type="region of interest" description="Disordered" evidence="1">
    <location>
        <begin position="50"/>
        <end position="72"/>
    </location>
</feature>
<evidence type="ECO:0000313" key="2">
    <source>
        <dbReference type="EMBL" id="NYD44491.1"/>
    </source>
</evidence>
<accession>A0A7Y9EBN4</accession>
<feature type="compositionally biased region" description="Polar residues" evidence="1">
    <location>
        <begin position="56"/>
        <end position="72"/>
    </location>
</feature>
<protein>
    <submittedName>
        <fullName evidence="2">Putative lipoprotein with Yx(FWY)xxD motif</fullName>
    </submittedName>
</protein>
<dbReference type="PANTHER" id="PTHR39335">
    <property type="entry name" value="BLL4220 PROTEIN"/>
    <property type="match status" value="1"/>
</dbReference>
<keyword evidence="3" id="KW-1185">Reference proteome</keyword>
<dbReference type="Pfam" id="PF03640">
    <property type="entry name" value="Lipoprotein_15"/>
    <property type="match status" value="2"/>
</dbReference>
<proteinExistence type="predicted"/>
<evidence type="ECO:0000313" key="3">
    <source>
        <dbReference type="Proteomes" id="UP000529783"/>
    </source>
</evidence>
<reference evidence="2 3" key="1">
    <citation type="submission" date="2020-07" db="EMBL/GenBank/DDBJ databases">
        <title>Sequencing the genomes of 1000 actinobacteria strains.</title>
        <authorList>
            <person name="Klenk H.-P."/>
        </authorList>
    </citation>
    <scope>NUCLEOTIDE SEQUENCE [LARGE SCALE GENOMIC DNA]</scope>
    <source>
        <strain evidence="2 3">DSM 40398</strain>
    </source>
</reference>
<dbReference type="AlphaFoldDB" id="A0A7Y9EBN4"/>
<dbReference type="InterPro" id="IPR005297">
    <property type="entry name" value="Lipoprotein_repeat"/>
</dbReference>
<dbReference type="RefSeq" id="WP_179842064.1">
    <property type="nucleotide sequence ID" value="NZ_BAAASW010000005.1"/>
</dbReference>
<name>A0A7Y9EBN4_9ACTN</name>
<dbReference type="Proteomes" id="UP000529783">
    <property type="component" value="Unassembled WGS sequence"/>
</dbReference>
<dbReference type="PANTHER" id="PTHR39335:SF1">
    <property type="entry name" value="BLL4220 PROTEIN"/>
    <property type="match status" value="1"/>
</dbReference>
<organism evidence="2 3">
    <name type="scientific">Actinomadura luteofluorescens</name>
    <dbReference type="NCBI Taxonomy" id="46163"/>
    <lineage>
        <taxon>Bacteria</taxon>
        <taxon>Bacillati</taxon>
        <taxon>Actinomycetota</taxon>
        <taxon>Actinomycetes</taxon>
        <taxon>Streptosporangiales</taxon>
        <taxon>Thermomonosporaceae</taxon>
        <taxon>Actinomadura</taxon>
    </lineage>
</organism>